<evidence type="ECO:0000313" key="2">
    <source>
        <dbReference type="EMBL" id="KAK8992789.1"/>
    </source>
</evidence>
<sequence length="314" mass="34690">MRLMDHPPNLFAQQCNIIQMQVSESNPTCPLGLTKLQPCYHRPSMVSNSPQPPGAKEHGERYLCAWGNDAASEVITEARLLLVENYFQTPSSAWLTPGLREFLEGLPPGLVNDKACAGKSPKMSIARVMQHLPIGSLRMFWLVSVAAALWVLWCARNDKIFNQKDASTKSCIFQAKLISLIWLKTSNGKKVGELDGWWYSPKNLGTLKFESKRTAECTYKFTVVVVVIRRGWGIGGVLLTGKCDIRSIFSRPSLCCSMVVAEIEAINLAQLIFIEAGHSIKASLADEIGVGYRGDFVKVEIALCAGSDFLSLLH</sequence>
<gene>
    <name evidence="2" type="ORF">V6N11_048859</name>
</gene>
<name>A0ABR2PWK8_9ROSI</name>
<keyword evidence="1" id="KW-0472">Membrane</keyword>
<evidence type="ECO:0000256" key="1">
    <source>
        <dbReference type="SAM" id="Phobius"/>
    </source>
</evidence>
<evidence type="ECO:0000313" key="3">
    <source>
        <dbReference type="Proteomes" id="UP001396334"/>
    </source>
</evidence>
<keyword evidence="1" id="KW-1133">Transmembrane helix</keyword>
<feature type="transmembrane region" description="Helical" evidence="1">
    <location>
        <begin position="132"/>
        <end position="153"/>
    </location>
</feature>
<dbReference type="EMBL" id="JBBPBN010000050">
    <property type="protein sequence ID" value="KAK8992789.1"/>
    <property type="molecule type" value="Genomic_DNA"/>
</dbReference>
<organism evidence="2 3">
    <name type="scientific">Hibiscus sabdariffa</name>
    <name type="common">roselle</name>
    <dbReference type="NCBI Taxonomy" id="183260"/>
    <lineage>
        <taxon>Eukaryota</taxon>
        <taxon>Viridiplantae</taxon>
        <taxon>Streptophyta</taxon>
        <taxon>Embryophyta</taxon>
        <taxon>Tracheophyta</taxon>
        <taxon>Spermatophyta</taxon>
        <taxon>Magnoliopsida</taxon>
        <taxon>eudicotyledons</taxon>
        <taxon>Gunneridae</taxon>
        <taxon>Pentapetalae</taxon>
        <taxon>rosids</taxon>
        <taxon>malvids</taxon>
        <taxon>Malvales</taxon>
        <taxon>Malvaceae</taxon>
        <taxon>Malvoideae</taxon>
        <taxon>Hibiscus</taxon>
    </lineage>
</organism>
<proteinExistence type="predicted"/>
<accession>A0ABR2PWK8</accession>
<protein>
    <recommendedName>
        <fullName evidence="4">RNase H type-1 domain-containing protein</fullName>
    </recommendedName>
</protein>
<dbReference type="Proteomes" id="UP001396334">
    <property type="component" value="Unassembled WGS sequence"/>
</dbReference>
<comment type="caution">
    <text evidence="2">The sequence shown here is derived from an EMBL/GenBank/DDBJ whole genome shotgun (WGS) entry which is preliminary data.</text>
</comment>
<keyword evidence="1" id="KW-0812">Transmembrane</keyword>
<evidence type="ECO:0008006" key="4">
    <source>
        <dbReference type="Google" id="ProtNLM"/>
    </source>
</evidence>
<reference evidence="2 3" key="1">
    <citation type="journal article" date="2024" name="G3 (Bethesda)">
        <title>Genome assembly of Hibiscus sabdariffa L. provides insights into metabolisms of medicinal natural products.</title>
        <authorList>
            <person name="Kim T."/>
        </authorList>
    </citation>
    <scope>NUCLEOTIDE SEQUENCE [LARGE SCALE GENOMIC DNA]</scope>
    <source>
        <strain evidence="2">TK-2024</strain>
        <tissue evidence="2">Old leaves</tissue>
    </source>
</reference>
<keyword evidence="3" id="KW-1185">Reference proteome</keyword>